<dbReference type="Gene3D" id="3.40.30.10">
    <property type="entry name" value="Glutaredoxin"/>
    <property type="match status" value="1"/>
</dbReference>
<dbReference type="SUPFAM" id="SSF52833">
    <property type="entry name" value="Thioredoxin-like"/>
    <property type="match status" value="1"/>
</dbReference>
<feature type="domain" description="DSBA-like thioredoxin" evidence="2">
    <location>
        <begin position="14"/>
        <end position="204"/>
    </location>
</feature>
<evidence type="ECO:0000313" key="4">
    <source>
        <dbReference type="Proteomes" id="UP000774699"/>
    </source>
</evidence>
<dbReference type="Pfam" id="PF01323">
    <property type="entry name" value="DSBA"/>
    <property type="match status" value="1"/>
</dbReference>
<feature type="compositionally biased region" description="Basic residues" evidence="1">
    <location>
        <begin position="246"/>
        <end position="271"/>
    </location>
</feature>
<evidence type="ECO:0000313" key="3">
    <source>
        <dbReference type="EMBL" id="MBM3281904.1"/>
    </source>
</evidence>
<dbReference type="InterPro" id="IPR036249">
    <property type="entry name" value="Thioredoxin-like_sf"/>
</dbReference>
<dbReference type="EMBL" id="VGJJ01000004">
    <property type="protein sequence ID" value="MBM3281904.1"/>
    <property type="molecule type" value="Genomic_DNA"/>
</dbReference>
<comment type="caution">
    <text evidence="3">The sequence shown here is derived from an EMBL/GenBank/DDBJ whole genome shotgun (WGS) entry which is preliminary data.</text>
</comment>
<dbReference type="PANTHER" id="PTHR42943">
    <property type="entry name" value="GLUTATHIONE S-TRANSFERASE KAPPA"/>
    <property type="match status" value="1"/>
</dbReference>
<dbReference type="InterPro" id="IPR051924">
    <property type="entry name" value="GST_Kappa/NadH"/>
</dbReference>
<dbReference type="GO" id="GO:0004602">
    <property type="term" value="F:glutathione peroxidase activity"/>
    <property type="evidence" value="ECO:0007669"/>
    <property type="project" value="TreeGrafter"/>
</dbReference>
<dbReference type="GO" id="GO:0004364">
    <property type="term" value="F:glutathione transferase activity"/>
    <property type="evidence" value="ECO:0007669"/>
    <property type="project" value="TreeGrafter"/>
</dbReference>
<reference evidence="3" key="1">
    <citation type="submission" date="2019-03" db="EMBL/GenBank/DDBJ databases">
        <title>Lake Tanganyika Metagenome-Assembled Genomes (MAGs).</title>
        <authorList>
            <person name="Tran P."/>
        </authorList>
    </citation>
    <scope>NUCLEOTIDE SEQUENCE</scope>
    <source>
        <strain evidence="3">M_DeepCast_50m_m2_156</strain>
    </source>
</reference>
<evidence type="ECO:0000259" key="2">
    <source>
        <dbReference type="Pfam" id="PF01323"/>
    </source>
</evidence>
<dbReference type="AlphaFoldDB" id="A0A8T4C6V3"/>
<protein>
    <submittedName>
        <fullName evidence="3">DsbA family protein</fullName>
    </submittedName>
</protein>
<organism evidence="3 4">
    <name type="scientific">Candidatus Iainarchaeum sp</name>
    <dbReference type="NCBI Taxonomy" id="3101447"/>
    <lineage>
        <taxon>Archaea</taxon>
        <taxon>Candidatus Iainarchaeota</taxon>
        <taxon>Candidatus Iainarchaeia</taxon>
        <taxon>Candidatus Iainarchaeales</taxon>
        <taxon>Candidatus Iainarchaeaceae</taxon>
        <taxon>Candidatus Iainarchaeum</taxon>
    </lineage>
</organism>
<proteinExistence type="predicted"/>
<gene>
    <name evidence="3" type="ORF">FJY86_01000</name>
</gene>
<feature type="region of interest" description="Disordered" evidence="1">
    <location>
        <begin position="229"/>
        <end position="271"/>
    </location>
</feature>
<accession>A0A8T4C6V3</accession>
<dbReference type="InterPro" id="IPR001853">
    <property type="entry name" value="DSBA-like_thioredoxin_dom"/>
</dbReference>
<sequence>MAPLHEHEEIPLRITAYFDFMCPWSYLGRVRLAHALQKIGVKNYRIEWVPFELYTHNKDHRVSREKIIGHERLNETYHELHSLGMRENILIYPPKYEASSKRALTGYLYALSHGCGEKYVDELFRIAFEHTMDISSFAVLRRAAHTLHLNTEEFLQFIQDEKNHDKIEEYTRVAKLNGVRGVPAYYINHFPITGALSVGEFEHIIHTAARKTTPAFVLPEKKTIHLPAARKKKKKNSTLKTIQKILHTRKPAPKTKHPKKGKKPAKRAKKR</sequence>
<dbReference type="PANTHER" id="PTHR42943:SF4">
    <property type="entry name" value="C2H2-TYPE DOMAIN-CONTAINING PROTEIN"/>
    <property type="match status" value="1"/>
</dbReference>
<dbReference type="GO" id="GO:0006749">
    <property type="term" value="P:glutathione metabolic process"/>
    <property type="evidence" value="ECO:0007669"/>
    <property type="project" value="TreeGrafter"/>
</dbReference>
<name>A0A8T4C6V3_9ARCH</name>
<dbReference type="Proteomes" id="UP000774699">
    <property type="component" value="Unassembled WGS sequence"/>
</dbReference>
<evidence type="ECO:0000256" key="1">
    <source>
        <dbReference type="SAM" id="MobiDB-lite"/>
    </source>
</evidence>